<dbReference type="PANTHER" id="PTHR46699">
    <property type="entry name" value="SERINE/THREONINE-PROTEIN KINASE STN8, CHLOROPLASTIC-RELATED"/>
    <property type="match status" value="1"/>
</dbReference>
<dbReference type="Proteomes" id="UP000722791">
    <property type="component" value="Unassembled WGS sequence"/>
</dbReference>
<dbReference type="GO" id="GO:0005524">
    <property type="term" value="F:ATP binding"/>
    <property type="evidence" value="ECO:0007669"/>
    <property type="project" value="InterPro"/>
</dbReference>
<accession>A0A8J4CW05</accession>
<feature type="compositionally biased region" description="Low complexity" evidence="2">
    <location>
        <begin position="835"/>
        <end position="855"/>
    </location>
</feature>
<feature type="compositionally biased region" description="Low complexity" evidence="2">
    <location>
        <begin position="905"/>
        <end position="923"/>
    </location>
</feature>
<evidence type="ECO:0000313" key="3">
    <source>
        <dbReference type="EMBL" id="GIM15207.1"/>
    </source>
</evidence>
<dbReference type="GO" id="GO:0004672">
    <property type="term" value="F:protein kinase activity"/>
    <property type="evidence" value="ECO:0007669"/>
    <property type="project" value="InterPro"/>
</dbReference>
<feature type="compositionally biased region" description="Low complexity" evidence="2">
    <location>
        <begin position="722"/>
        <end position="755"/>
    </location>
</feature>
<sequence>MRTPKCHRLASHPSLKNRFLSVAPSLPVAATRRCSVRVVGDLSSRGRSILPKSITVERIMGEGSFGQVFGGYLSSPAGNQRVVLKRVKTRVQGAEEMSQMEHLLNVYASRVARGHCADFLGYCEVADSESTGRLTPGLWLVWKYEGSKTLSYYLRRRDTIRALATDLEVRESVVIPTVMRHIFEGLAAFHAAGLVHRDVKPLNMILAEDVRRFKLIDLGACADLRTGTNYVPEESILDLNFCPPEQFVMPTDSPHIAKQAGLIKMAISPMLWAKHKPDRFDTWSAGIVMLQLAVPAMRTDRALRNFNAAYGPKYKYDLAAWRKGTHLASRDCALLDADDGSGWELLQSLLAPRHIEVDDNGGVSFVNDTPFQRISAFEALKHKFIKGAQEAAAPAAASMSGSSAAAADSAAGAARSRGRGSADAAAAAAGAKLADASGSGASGPGSVDPLGSALGLWRDMTGRLFDLEARIMRQTSATELQTTTVRRLKGQVDSGRVDPALLQKEEKVLSKMQTRLAGLQQDFSATANQASGIFSFFGFGGKKQQQQPPAAEPRSQKDKSKNLQALRNAEAASAAATGSSASSVAPSPSPASSAAGMFNSVWEQLSSRLGDLERKISNQASATERQSLVVKGLRVKVQTGEAEPEMLAKAERTLSRMERRLLDLDRDYWAAKQNAKGALAGNMPTDSGSSSGSGGRRSGSREQAPAGVDAAARQSDSDAEMSGSFWSRLLGSRSGSSMDGSTKEAAMQQAAQAQASPPPPPPPPGEKPALPRAMSPLFRRPSPPTPPQQQNQVPAAAAAAAAQPPSVQQQQQPAPTQSGYRPIFGFGGADSGKRAAQASFDAPPAAAPAEAVPLPRSNPPVRSTSPRSGGGGFLGGLFGRPRQQNEHEQAPEAQAPPESARKKASIASMSAAPSPSPASSGLPVPVPAVPTAASSGGALVDGASRVIRNSLSFTGLAAKIATDLATAFKADAERYLKELEIQEAAKRQQRTLDLAFLALLREAQPPVHSTCTFDEAEERFAEEARWAALADGGRRRELFGKYLQAAKKVEEQAAAAADAAFRAALRRFDVTATSRWEDVRGALDESDSAVAGVQDAARRQQLFIEVVAELQLQAALQAASLKAELQFTTMLSELRDPPVTSTSTWALVRKAVVADPRCMALPERRRRELFEAFTARLFEEAARSEIAAAAAEVAELAEAAEALTPAIARAAANAAAATVATASPPSAHFMPEAANSQQQQQPLHPLTSAIPRYPPPAASAGPQAVARSNMEVMIDLPVLPGPAPSSSEPPASFPLDDDDLSAALAGMEAALETALKAVSSAPLPSSLTRGGDTGSGSAAGSSTNSDLRAGINNMVNVPPVQSGATLVNGATRSTIPPSSSGGVGAFPAAEGIRLEELRREQARLRAEYEAMAHRLREMEERLKGQAQLMSLVDVQPDEEQLDQQKGPAGGKNSSSSSSSSGGRAFSDRDGTMAPVRGQHWR</sequence>
<dbReference type="PROSITE" id="PS50011">
    <property type="entry name" value="PROTEIN_KINASE_DOM"/>
    <property type="match status" value="1"/>
</dbReference>
<dbReference type="PROSITE" id="PS00108">
    <property type="entry name" value="PROTEIN_KINASE_ST"/>
    <property type="match status" value="1"/>
</dbReference>
<organism evidence="3 4">
    <name type="scientific">Volvox reticuliferus</name>
    <dbReference type="NCBI Taxonomy" id="1737510"/>
    <lineage>
        <taxon>Eukaryota</taxon>
        <taxon>Viridiplantae</taxon>
        <taxon>Chlorophyta</taxon>
        <taxon>core chlorophytes</taxon>
        <taxon>Chlorophyceae</taxon>
        <taxon>CS clade</taxon>
        <taxon>Chlamydomonadales</taxon>
        <taxon>Volvocaceae</taxon>
        <taxon>Volvox</taxon>
    </lineage>
</organism>
<dbReference type="EMBL" id="BNCQ01000063">
    <property type="protein sequence ID" value="GIM15207.1"/>
    <property type="molecule type" value="Genomic_DNA"/>
</dbReference>
<feature type="region of interest" description="Disordered" evidence="2">
    <location>
        <begin position="1226"/>
        <end position="1264"/>
    </location>
</feature>
<dbReference type="SMART" id="SM00220">
    <property type="entry name" value="S_TKc"/>
    <property type="match status" value="1"/>
</dbReference>
<dbReference type="InterPro" id="IPR008271">
    <property type="entry name" value="Ser/Thr_kinase_AS"/>
</dbReference>
<dbReference type="Gene3D" id="1.10.10.440">
    <property type="entry name" value="FF domain"/>
    <property type="match status" value="3"/>
</dbReference>
<feature type="region of interest" description="Disordered" evidence="2">
    <location>
        <begin position="678"/>
        <end position="923"/>
    </location>
</feature>
<evidence type="ECO:0000256" key="2">
    <source>
        <dbReference type="SAM" id="MobiDB-lite"/>
    </source>
</evidence>
<evidence type="ECO:0000313" key="4">
    <source>
        <dbReference type="Proteomes" id="UP000722791"/>
    </source>
</evidence>
<feature type="compositionally biased region" description="Gly residues" evidence="2">
    <location>
        <begin position="868"/>
        <end position="878"/>
    </location>
</feature>
<dbReference type="SUPFAM" id="SSF56112">
    <property type="entry name" value="Protein kinase-like (PK-like)"/>
    <property type="match status" value="1"/>
</dbReference>
<evidence type="ECO:0000256" key="1">
    <source>
        <dbReference type="SAM" id="Coils"/>
    </source>
</evidence>
<feature type="region of interest" description="Disordered" evidence="2">
    <location>
        <begin position="1427"/>
        <end position="1481"/>
    </location>
</feature>
<gene>
    <name evidence="3" type="ORF">Vretimale_18008</name>
</gene>
<comment type="caution">
    <text evidence="3">The sequence shown here is derived from an EMBL/GenBank/DDBJ whole genome shotgun (WGS) entry which is preliminary data.</text>
</comment>
<proteinExistence type="predicted"/>
<name>A0A8J4CW05_9CHLO</name>
<dbReference type="SMART" id="SM00441">
    <property type="entry name" value="FF"/>
    <property type="match status" value="2"/>
</dbReference>
<dbReference type="InterPro" id="IPR000719">
    <property type="entry name" value="Prot_kinase_dom"/>
</dbReference>
<dbReference type="Pfam" id="PF00069">
    <property type="entry name" value="Pkinase"/>
    <property type="match status" value="1"/>
</dbReference>
<feature type="compositionally biased region" description="Low complexity" evidence="2">
    <location>
        <begin position="569"/>
        <end position="594"/>
    </location>
</feature>
<dbReference type="Pfam" id="PF01846">
    <property type="entry name" value="FF"/>
    <property type="match status" value="2"/>
</dbReference>
<dbReference type="InterPro" id="IPR002713">
    <property type="entry name" value="FF_domain"/>
</dbReference>
<dbReference type="InterPro" id="IPR036517">
    <property type="entry name" value="FF_domain_sf"/>
</dbReference>
<dbReference type="Gene3D" id="1.10.510.10">
    <property type="entry name" value="Transferase(Phosphotransferase) domain 1"/>
    <property type="match status" value="1"/>
</dbReference>
<feature type="compositionally biased region" description="Low complexity" evidence="2">
    <location>
        <begin position="788"/>
        <end position="817"/>
    </location>
</feature>
<feature type="region of interest" description="Disordered" evidence="2">
    <location>
        <begin position="541"/>
        <end position="594"/>
    </location>
</feature>
<feature type="region of interest" description="Disordered" evidence="2">
    <location>
        <begin position="1322"/>
        <end position="1345"/>
    </location>
</feature>
<dbReference type="SUPFAM" id="SSF81698">
    <property type="entry name" value="FF domain"/>
    <property type="match status" value="2"/>
</dbReference>
<reference evidence="3" key="1">
    <citation type="journal article" date="2021" name="Proc. Natl. Acad. Sci. U.S.A.">
        <title>Three genomes in the algal genus Volvox reveal the fate of a haploid sex-determining region after a transition to homothallism.</title>
        <authorList>
            <person name="Yamamoto K."/>
            <person name="Hamaji T."/>
            <person name="Kawai-Toyooka H."/>
            <person name="Matsuzaki R."/>
            <person name="Takahashi F."/>
            <person name="Nishimura Y."/>
            <person name="Kawachi M."/>
            <person name="Noguchi H."/>
            <person name="Minakuchi Y."/>
            <person name="Umen J.G."/>
            <person name="Toyoda A."/>
            <person name="Nozaki H."/>
        </authorList>
    </citation>
    <scope>NUCLEOTIDE SEQUENCE</scope>
    <source>
        <strain evidence="3">NIES-3785</strain>
    </source>
</reference>
<protein>
    <submittedName>
        <fullName evidence="3">Uncharacterized protein</fullName>
    </submittedName>
</protein>
<dbReference type="InterPro" id="IPR011009">
    <property type="entry name" value="Kinase-like_dom_sf"/>
</dbReference>
<feature type="coiled-coil region" evidence="1">
    <location>
        <begin position="1394"/>
        <end position="1425"/>
    </location>
</feature>
<feature type="compositionally biased region" description="Pro residues" evidence="2">
    <location>
        <begin position="756"/>
        <end position="766"/>
    </location>
</feature>
<dbReference type="OrthoDB" id="10252171at2759"/>
<feature type="compositionally biased region" description="Low complexity" evidence="2">
    <location>
        <begin position="1335"/>
        <end position="1345"/>
    </location>
</feature>
<keyword evidence="1" id="KW-0175">Coiled coil</keyword>
<dbReference type="Gene3D" id="3.30.200.20">
    <property type="entry name" value="Phosphorylase Kinase, domain 1"/>
    <property type="match status" value="1"/>
</dbReference>
<dbReference type="PANTHER" id="PTHR46699:SF4">
    <property type="entry name" value="SERINE_THREONINE-PROTEIN KINASE STN7, CHLOROPLASTIC"/>
    <property type="match status" value="1"/>
</dbReference>